<evidence type="ECO:0000313" key="1">
    <source>
        <dbReference type="EMBL" id="MBB2957401.1"/>
    </source>
</evidence>
<sequence length="62" mass="6902">MKLILRTTNWKNQRPPILLPSEAGVPSVDHVAPTCKNKWQMLIFLSEPSGLCDPLSRFAPSA</sequence>
<dbReference type="Proteomes" id="UP000545286">
    <property type="component" value="Unassembled WGS sequence"/>
</dbReference>
<dbReference type="AlphaFoldDB" id="A0A7W4UN10"/>
<name>A0A7W4UN10_9MICO</name>
<evidence type="ECO:0000313" key="2">
    <source>
        <dbReference type="Proteomes" id="UP000545286"/>
    </source>
</evidence>
<dbReference type="EMBL" id="JACHWJ010000002">
    <property type="protein sequence ID" value="MBB2957401.1"/>
    <property type="molecule type" value="Genomic_DNA"/>
</dbReference>
<proteinExistence type="predicted"/>
<accession>A0A7W4UN10</accession>
<comment type="caution">
    <text evidence="1">The sequence shown here is derived from an EMBL/GenBank/DDBJ whole genome shotgun (WGS) entry which is preliminary data.</text>
</comment>
<gene>
    <name evidence="1" type="ORF">FHX72_001538</name>
</gene>
<keyword evidence="2" id="KW-1185">Reference proteome</keyword>
<reference evidence="1 2" key="1">
    <citation type="submission" date="2020-08" db="EMBL/GenBank/DDBJ databases">
        <title>Sequencing the genomes of 1000 actinobacteria strains.</title>
        <authorList>
            <person name="Klenk H.-P."/>
        </authorList>
    </citation>
    <scope>NUCLEOTIDE SEQUENCE [LARGE SCALE GENOMIC DNA]</scope>
    <source>
        <strain evidence="1 2">DSM 20419</strain>
    </source>
</reference>
<organism evidence="1 2">
    <name type="scientific">Pseudoclavibacter helvolus</name>
    <dbReference type="NCBI Taxonomy" id="255205"/>
    <lineage>
        <taxon>Bacteria</taxon>
        <taxon>Bacillati</taxon>
        <taxon>Actinomycetota</taxon>
        <taxon>Actinomycetes</taxon>
        <taxon>Micrococcales</taxon>
        <taxon>Microbacteriaceae</taxon>
        <taxon>Pseudoclavibacter</taxon>
    </lineage>
</organism>
<protein>
    <submittedName>
        <fullName evidence="1">Uncharacterized protein</fullName>
    </submittedName>
</protein>